<keyword evidence="1" id="KW-0812">Transmembrane</keyword>
<organism evidence="4">
    <name type="scientific">Calcidiscus leptoporus</name>
    <dbReference type="NCBI Taxonomy" id="127549"/>
    <lineage>
        <taxon>Eukaryota</taxon>
        <taxon>Haptista</taxon>
        <taxon>Haptophyta</taxon>
        <taxon>Prymnesiophyceae</taxon>
        <taxon>Coccolithales</taxon>
        <taxon>Calcidiscaceae</taxon>
        <taxon>Calcidiscus</taxon>
    </lineage>
</organism>
<keyword evidence="2" id="KW-0732">Signal</keyword>
<feature type="transmembrane region" description="Helical" evidence="1">
    <location>
        <begin position="82"/>
        <end position="101"/>
    </location>
</feature>
<gene>
    <name evidence="3" type="ORF">CLEP1334_LOCUS20051</name>
    <name evidence="4" type="ORF">CLEP1334_LOCUS20052</name>
</gene>
<feature type="chain" id="PRO_5036192217" evidence="2">
    <location>
        <begin position="34"/>
        <end position="197"/>
    </location>
</feature>
<name>A0A6U5KKD2_9EUKA</name>
<dbReference type="EMBL" id="HBER01039630">
    <property type="protein sequence ID" value="CAD8544764.1"/>
    <property type="molecule type" value="Transcribed_RNA"/>
</dbReference>
<accession>A0A6U5KKD2</accession>
<feature type="transmembrane region" description="Helical" evidence="1">
    <location>
        <begin position="113"/>
        <end position="137"/>
    </location>
</feature>
<evidence type="ECO:0000313" key="3">
    <source>
        <dbReference type="EMBL" id="CAD8544763.1"/>
    </source>
</evidence>
<reference evidence="4" key="1">
    <citation type="submission" date="2021-01" db="EMBL/GenBank/DDBJ databases">
        <authorList>
            <person name="Corre E."/>
            <person name="Pelletier E."/>
            <person name="Niang G."/>
            <person name="Scheremetjew M."/>
            <person name="Finn R."/>
            <person name="Kale V."/>
            <person name="Holt S."/>
            <person name="Cochrane G."/>
            <person name="Meng A."/>
            <person name="Brown T."/>
            <person name="Cohen L."/>
        </authorList>
    </citation>
    <scope>NUCLEOTIDE SEQUENCE</scope>
    <source>
        <strain evidence="4">RCC1130</strain>
    </source>
</reference>
<evidence type="ECO:0000256" key="2">
    <source>
        <dbReference type="SAM" id="SignalP"/>
    </source>
</evidence>
<evidence type="ECO:0000256" key="1">
    <source>
        <dbReference type="SAM" id="Phobius"/>
    </source>
</evidence>
<keyword evidence="1" id="KW-0472">Membrane</keyword>
<feature type="transmembrane region" description="Helical" evidence="1">
    <location>
        <begin position="177"/>
        <end position="196"/>
    </location>
</feature>
<dbReference type="EMBL" id="HBER01039629">
    <property type="protein sequence ID" value="CAD8544763.1"/>
    <property type="molecule type" value="Transcribed_RNA"/>
</dbReference>
<protein>
    <submittedName>
        <fullName evidence="4">Uncharacterized protein</fullName>
    </submittedName>
</protein>
<keyword evidence="1" id="KW-1133">Transmembrane helix</keyword>
<sequence length="197" mass="20833">MHDAVSSARRLTLCLLWHLGASLSLSSAPAARAFRLHGDGSIERFAATVALVDDGTPRLGEQIVTRVGTAIALSLACTQARMLLRLPLFSAGIVLSIAAPYTEVQFVLSTAPILLLGLFGVYPLNALAGILIAAYLFRGVVEACAFWQQRFGRSRRRGSLREDAEADSTRDEENADGLGVLAITTTALAASVIGALP</sequence>
<evidence type="ECO:0000313" key="4">
    <source>
        <dbReference type="EMBL" id="CAD8544764.1"/>
    </source>
</evidence>
<dbReference type="AlphaFoldDB" id="A0A6U5KKD2"/>
<feature type="signal peptide" evidence="2">
    <location>
        <begin position="1"/>
        <end position="33"/>
    </location>
</feature>
<proteinExistence type="predicted"/>